<accession>A0AAJ2NNK1</accession>
<dbReference type="AlphaFoldDB" id="A0AAJ2NNK1"/>
<reference evidence="1" key="1">
    <citation type="submission" date="2023-10" db="EMBL/GenBank/DDBJ databases">
        <title>Screening of Alkalihalophilus pseudofirmusBZ-TG-HK211 and Its Alleviation of Salt Stress on Rapeseed Growth.</title>
        <authorList>
            <person name="Zhao B."/>
            <person name="Guo T."/>
        </authorList>
    </citation>
    <scope>NUCLEOTIDE SEQUENCE</scope>
    <source>
        <strain evidence="1">BZ-TG-HK211</strain>
    </source>
</reference>
<dbReference type="EMBL" id="JAWJAY010000002">
    <property type="protein sequence ID" value="MDV2885668.1"/>
    <property type="molecule type" value="Genomic_DNA"/>
</dbReference>
<comment type="caution">
    <text evidence="1">The sequence shown here is derived from an EMBL/GenBank/DDBJ whole genome shotgun (WGS) entry which is preliminary data.</text>
</comment>
<proteinExistence type="predicted"/>
<dbReference type="RefSeq" id="WP_289234821.1">
    <property type="nucleotide sequence ID" value="NZ_CP117835.1"/>
</dbReference>
<organism evidence="1 2">
    <name type="scientific">Alkalihalophilus pseudofirmus</name>
    <name type="common">Bacillus pseudofirmus</name>
    <dbReference type="NCBI Taxonomy" id="79885"/>
    <lineage>
        <taxon>Bacteria</taxon>
        <taxon>Bacillati</taxon>
        <taxon>Bacillota</taxon>
        <taxon>Bacilli</taxon>
        <taxon>Bacillales</taxon>
        <taxon>Bacillaceae</taxon>
        <taxon>Alkalihalophilus</taxon>
    </lineage>
</organism>
<evidence type="ECO:0000313" key="2">
    <source>
        <dbReference type="Proteomes" id="UP001285636"/>
    </source>
</evidence>
<name>A0AAJ2NNK1_ALKPS</name>
<protein>
    <submittedName>
        <fullName evidence="1">Uncharacterized protein</fullName>
    </submittedName>
</protein>
<evidence type="ECO:0000313" key="1">
    <source>
        <dbReference type="EMBL" id="MDV2885668.1"/>
    </source>
</evidence>
<dbReference type="Proteomes" id="UP001285636">
    <property type="component" value="Unassembled WGS sequence"/>
</dbReference>
<gene>
    <name evidence="1" type="ORF">RYX45_10805</name>
</gene>
<sequence length="110" mass="12666">MTKEEKLQAFADKMKEGFRLLSEKRNEEAIETLKPFVELTKKSGGEHIRLFVHYSLAQIRTGDFNGFLETYEAVKKMKPKTTEEEKLKGQLDGFFNDLMEELGKSSGQSE</sequence>